<keyword evidence="1" id="KW-0812">Transmembrane</keyword>
<keyword evidence="1" id="KW-0472">Membrane</keyword>
<feature type="transmembrane region" description="Helical" evidence="1">
    <location>
        <begin position="33"/>
        <end position="53"/>
    </location>
</feature>
<organism evidence="2">
    <name type="scientific">marine sediment metagenome</name>
    <dbReference type="NCBI Taxonomy" id="412755"/>
    <lineage>
        <taxon>unclassified sequences</taxon>
        <taxon>metagenomes</taxon>
        <taxon>ecological metagenomes</taxon>
    </lineage>
</organism>
<gene>
    <name evidence="2" type="ORF">S01H4_10467</name>
</gene>
<keyword evidence="1" id="KW-1133">Transmembrane helix</keyword>
<reference evidence="2" key="1">
    <citation type="journal article" date="2014" name="Front. Microbiol.">
        <title>High frequency of phylogenetically diverse reductive dehalogenase-homologous genes in deep subseafloor sedimentary metagenomes.</title>
        <authorList>
            <person name="Kawai M."/>
            <person name="Futagami T."/>
            <person name="Toyoda A."/>
            <person name="Takaki Y."/>
            <person name="Nishi S."/>
            <person name="Hori S."/>
            <person name="Arai W."/>
            <person name="Tsubouchi T."/>
            <person name="Morono Y."/>
            <person name="Uchiyama I."/>
            <person name="Ito T."/>
            <person name="Fujiyama A."/>
            <person name="Inagaki F."/>
            <person name="Takami H."/>
        </authorList>
    </citation>
    <scope>NUCLEOTIDE SEQUENCE</scope>
    <source>
        <strain evidence="2">Expedition CK06-06</strain>
    </source>
</reference>
<evidence type="ECO:0000313" key="2">
    <source>
        <dbReference type="EMBL" id="GAG65011.1"/>
    </source>
</evidence>
<evidence type="ECO:0000256" key="1">
    <source>
        <dbReference type="SAM" id="Phobius"/>
    </source>
</evidence>
<feature type="transmembrane region" description="Helical" evidence="1">
    <location>
        <begin position="6"/>
        <end position="26"/>
    </location>
</feature>
<dbReference type="EMBL" id="BART01004014">
    <property type="protein sequence ID" value="GAG65011.1"/>
    <property type="molecule type" value="Genomic_DNA"/>
</dbReference>
<accession>X1AZ46</accession>
<dbReference type="AlphaFoldDB" id="X1AZ46"/>
<proteinExistence type="predicted"/>
<protein>
    <submittedName>
        <fullName evidence="2">Uncharacterized protein</fullName>
    </submittedName>
</protein>
<name>X1AZ46_9ZZZZ</name>
<comment type="caution">
    <text evidence="2">The sequence shown here is derived from an EMBL/GenBank/DDBJ whole genome shotgun (WGS) entry which is preliminary data.</text>
</comment>
<feature type="non-terminal residue" evidence="2">
    <location>
        <position position="1"/>
    </location>
</feature>
<feature type="transmembrane region" description="Helical" evidence="1">
    <location>
        <begin position="158"/>
        <end position="175"/>
    </location>
</feature>
<sequence length="192" mass="21319">GAMFHYVMGPAILLYLGIGCVLLVFFKRRVFPLKWLSLAIVVIIIGSGIYYSLVAQGISLKAITGISYTYATQSSAWTGEKVVLRVPMPIYEEAAEKAAKAAEELKAAQALDSEKYDRDVGMMEITEATFIDQTSPLIRTAWGADFMEVNGWGKAFRVFQYLTQLAVLIGLVCLIKDRKRYSAEYLCFCVSA</sequence>